<dbReference type="RefSeq" id="WP_034341115.1">
    <property type="nucleotide sequence ID" value="NZ_CAMXCH010000008.1"/>
</dbReference>
<sequence length="79" mass="8858">MNTKLGKKITIGAKPIHKSTLASTADAWVENRVEEEPMKRLTIDIPLSLHTAIKTSCASRGTKIADEMREFLSEKYKNN</sequence>
<gene>
    <name evidence="1" type="ORF">R83534S58_LOCUS2080</name>
</gene>
<comment type="caution">
    <text evidence="1">The sequence shown here is derived from an EMBL/GenBank/DDBJ whole genome shotgun (WGS) entry which is preliminary data.</text>
</comment>
<name>A0ABN8WF46_9PROT</name>
<evidence type="ECO:0000313" key="1">
    <source>
        <dbReference type="EMBL" id="CAI3957267.1"/>
    </source>
</evidence>
<protein>
    <recommendedName>
        <fullName evidence="3">Chromosome partitioning protein ParB</fullName>
    </recommendedName>
</protein>
<evidence type="ECO:0000313" key="2">
    <source>
        <dbReference type="Proteomes" id="UP001154272"/>
    </source>
</evidence>
<keyword evidence="2" id="KW-1185">Reference proteome</keyword>
<accession>A0ABN8WF46</accession>
<dbReference type="SUPFAM" id="SSF47598">
    <property type="entry name" value="Ribbon-helix-helix"/>
    <property type="match status" value="1"/>
</dbReference>
<dbReference type="Proteomes" id="UP001154272">
    <property type="component" value="Unassembled WGS sequence"/>
</dbReference>
<dbReference type="InterPro" id="IPR010985">
    <property type="entry name" value="Ribbon_hlx_hlx"/>
</dbReference>
<evidence type="ECO:0008006" key="3">
    <source>
        <dbReference type="Google" id="ProtNLM"/>
    </source>
</evidence>
<dbReference type="InterPro" id="IPR013321">
    <property type="entry name" value="Arc_rbn_hlx_hlx"/>
</dbReference>
<proteinExistence type="predicted"/>
<dbReference type="EMBL" id="CAMXCH010000008">
    <property type="protein sequence ID" value="CAI3957267.1"/>
    <property type="molecule type" value="Genomic_DNA"/>
</dbReference>
<reference evidence="1" key="1">
    <citation type="submission" date="2022-10" db="EMBL/GenBank/DDBJ databases">
        <authorList>
            <person name="Botero Cardona J."/>
        </authorList>
    </citation>
    <scope>NUCLEOTIDE SEQUENCE</scope>
    <source>
        <strain evidence="1">R-83534</strain>
    </source>
</reference>
<organism evidence="1 2">
    <name type="scientific">Commensalibacter papalotli</name>
    <name type="common">ex Botero et al. 2024</name>
    <dbReference type="NCBI Taxonomy" id="2972766"/>
    <lineage>
        <taxon>Bacteria</taxon>
        <taxon>Pseudomonadati</taxon>
        <taxon>Pseudomonadota</taxon>
        <taxon>Alphaproteobacteria</taxon>
        <taxon>Acetobacterales</taxon>
        <taxon>Acetobacteraceae</taxon>
    </lineage>
</organism>
<dbReference type="Gene3D" id="1.10.1220.10">
    <property type="entry name" value="Met repressor-like"/>
    <property type="match status" value="1"/>
</dbReference>